<dbReference type="EMBL" id="KN831772">
    <property type="protein sequence ID" value="KIM45639.1"/>
    <property type="molecule type" value="Genomic_DNA"/>
</dbReference>
<gene>
    <name evidence="1" type="ORF">M413DRAFT_344945</name>
</gene>
<name>A0A0C3CNK2_HEBCY</name>
<dbReference type="OrthoDB" id="2750929at2759"/>
<evidence type="ECO:0000313" key="2">
    <source>
        <dbReference type="Proteomes" id="UP000053424"/>
    </source>
</evidence>
<protein>
    <submittedName>
        <fullName evidence="1">Uncharacterized protein</fullName>
    </submittedName>
</protein>
<accession>A0A0C3CNK2</accession>
<reference evidence="1 2" key="1">
    <citation type="submission" date="2014-04" db="EMBL/GenBank/DDBJ databases">
        <authorList>
            <consortium name="DOE Joint Genome Institute"/>
            <person name="Kuo A."/>
            <person name="Gay G."/>
            <person name="Dore J."/>
            <person name="Kohler A."/>
            <person name="Nagy L.G."/>
            <person name="Floudas D."/>
            <person name="Copeland A."/>
            <person name="Barry K.W."/>
            <person name="Cichocki N."/>
            <person name="Veneault-Fourrey C."/>
            <person name="LaButti K."/>
            <person name="Lindquist E.A."/>
            <person name="Lipzen A."/>
            <person name="Lundell T."/>
            <person name="Morin E."/>
            <person name="Murat C."/>
            <person name="Sun H."/>
            <person name="Tunlid A."/>
            <person name="Henrissat B."/>
            <person name="Grigoriev I.V."/>
            <person name="Hibbett D.S."/>
            <person name="Martin F."/>
            <person name="Nordberg H.P."/>
            <person name="Cantor M.N."/>
            <person name="Hua S.X."/>
        </authorList>
    </citation>
    <scope>NUCLEOTIDE SEQUENCE [LARGE SCALE GENOMIC DNA]</scope>
    <source>
        <strain evidence="2">h7</strain>
    </source>
</reference>
<proteinExistence type="predicted"/>
<sequence>MIDGIRDNLLSVLDVTSVQIQRQPSGDAIVFPKTLALCGQLPRCPPQSEELRFKKCDSVQQFSSGEDLSDAGLNCVLYLVQSSARKQCVDELLVKPGLFDRELVADLQGLVRDSKPEGHRLRSNATTLYDIDQPFVFDLYAMVTMRV</sequence>
<keyword evidence="2" id="KW-1185">Reference proteome</keyword>
<evidence type="ECO:0000313" key="1">
    <source>
        <dbReference type="EMBL" id="KIM45639.1"/>
    </source>
</evidence>
<dbReference type="AlphaFoldDB" id="A0A0C3CNK2"/>
<dbReference type="Proteomes" id="UP000053424">
    <property type="component" value="Unassembled WGS sequence"/>
</dbReference>
<dbReference type="HOGENOM" id="CLU_1768315_0_0_1"/>
<organism evidence="1 2">
    <name type="scientific">Hebeloma cylindrosporum</name>
    <dbReference type="NCBI Taxonomy" id="76867"/>
    <lineage>
        <taxon>Eukaryota</taxon>
        <taxon>Fungi</taxon>
        <taxon>Dikarya</taxon>
        <taxon>Basidiomycota</taxon>
        <taxon>Agaricomycotina</taxon>
        <taxon>Agaricomycetes</taxon>
        <taxon>Agaricomycetidae</taxon>
        <taxon>Agaricales</taxon>
        <taxon>Agaricineae</taxon>
        <taxon>Hymenogastraceae</taxon>
        <taxon>Hebeloma</taxon>
    </lineage>
</organism>
<reference evidence="2" key="2">
    <citation type="submission" date="2015-01" db="EMBL/GenBank/DDBJ databases">
        <title>Evolutionary Origins and Diversification of the Mycorrhizal Mutualists.</title>
        <authorList>
            <consortium name="DOE Joint Genome Institute"/>
            <consortium name="Mycorrhizal Genomics Consortium"/>
            <person name="Kohler A."/>
            <person name="Kuo A."/>
            <person name="Nagy L.G."/>
            <person name="Floudas D."/>
            <person name="Copeland A."/>
            <person name="Barry K.W."/>
            <person name="Cichocki N."/>
            <person name="Veneault-Fourrey C."/>
            <person name="LaButti K."/>
            <person name="Lindquist E.A."/>
            <person name="Lipzen A."/>
            <person name="Lundell T."/>
            <person name="Morin E."/>
            <person name="Murat C."/>
            <person name="Riley R."/>
            <person name="Ohm R."/>
            <person name="Sun H."/>
            <person name="Tunlid A."/>
            <person name="Henrissat B."/>
            <person name="Grigoriev I.V."/>
            <person name="Hibbett D.S."/>
            <person name="Martin F."/>
        </authorList>
    </citation>
    <scope>NUCLEOTIDE SEQUENCE [LARGE SCALE GENOMIC DNA]</scope>
    <source>
        <strain evidence="2">h7</strain>
    </source>
</reference>